<organism evidence="1 2">
    <name type="scientific">Reinekea marina</name>
    <dbReference type="NCBI Taxonomy" id="1310421"/>
    <lineage>
        <taxon>Bacteria</taxon>
        <taxon>Pseudomonadati</taxon>
        <taxon>Pseudomonadota</taxon>
        <taxon>Gammaproteobacteria</taxon>
        <taxon>Oceanospirillales</taxon>
        <taxon>Saccharospirillaceae</taxon>
        <taxon>Reinekea</taxon>
    </lineage>
</organism>
<protein>
    <submittedName>
        <fullName evidence="1">Uncharacterized protein</fullName>
    </submittedName>
</protein>
<evidence type="ECO:0000313" key="1">
    <source>
        <dbReference type="EMBL" id="MFC3702091.1"/>
    </source>
</evidence>
<proteinExistence type="predicted"/>
<evidence type="ECO:0000313" key="2">
    <source>
        <dbReference type="Proteomes" id="UP001595710"/>
    </source>
</evidence>
<dbReference type="Proteomes" id="UP001595710">
    <property type="component" value="Unassembled WGS sequence"/>
</dbReference>
<reference evidence="2" key="1">
    <citation type="journal article" date="2019" name="Int. J. Syst. Evol. Microbiol.">
        <title>The Global Catalogue of Microorganisms (GCM) 10K type strain sequencing project: providing services to taxonomists for standard genome sequencing and annotation.</title>
        <authorList>
            <consortium name="The Broad Institute Genomics Platform"/>
            <consortium name="The Broad Institute Genome Sequencing Center for Infectious Disease"/>
            <person name="Wu L."/>
            <person name="Ma J."/>
        </authorList>
    </citation>
    <scope>NUCLEOTIDE SEQUENCE [LARGE SCALE GENOMIC DNA]</scope>
    <source>
        <strain evidence="2">CECT 8288</strain>
    </source>
</reference>
<accession>A0ABV7WTF0</accession>
<dbReference type="EMBL" id="JBHRYN010000012">
    <property type="protein sequence ID" value="MFC3702091.1"/>
    <property type="molecule type" value="Genomic_DNA"/>
</dbReference>
<sequence length="296" mass="32640">MKRILLVVGLIVLIGCAPETDKSNKNTSIDCTNPSDTNGYVLGVDTIINSHSAGLNASHPLDMGLYVGVSFQGFEESEIETAKLYYPNNLESSAPYLVTSHSYGTQIHFYNAFFESYSKTNGLRIAPMTGYCVQIVLTNGITFAKKFDLERPDGSTPIIGEMLVHFDDFDSITSGGDYTRGLALPSLSSASITETELTFSMNINDSRTTEYAINIRDSDGYLIAEYFTDDALNIKNDGQKNYVINFGNIDTDLSPAELVLRSNYMFVMTYDTGNIGDSYNPSWSEIKATSKAIFFK</sequence>
<dbReference type="PROSITE" id="PS51257">
    <property type="entry name" value="PROKAR_LIPOPROTEIN"/>
    <property type="match status" value="1"/>
</dbReference>
<name>A0ABV7WTF0_9GAMM</name>
<comment type="caution">
    <text evidence="1">The sequence shown here is derived from an EMBL/GenBank/DDBJ whole genome shotgun (WGS) entry which is preliminary data.</text>
</comment>
<gene>
    <name evidence="1" type="ORF">ACFOND_10595</name>
</gene>
<dbReference type="RefSeq" id="WP_377363003.1">
    <property type="nucleotide sequence ID" value="NZ_JBHRYN010000012.1"/>
</dbReference>
<keyword evidence="2" id="KW-1185">Reference proteome</keyword>